<evidence type="ECO:0000256" key="4">
    <source>
        <dbReference type="ARBA" id="ARBA00022827"/>
    </source>
</evidence>
<dbReference type="PANTHER" id="PTHR42913">
    <property type="entry name" value="APOPTOSIS-INDUCING FACTOR 1"/>
    <property type="match status" value="1"/>
</dbReference>
<dbReference type="Proteomes" id="UP000231263">
    <property type="component" value="Unassembled WGS sequence"/>
</dbReference>
<organism evidence="7 8">
    <name type="scientific">Candidatus Uhrbacteria bacterium CG_4_9_14_3_um_filter_41_35</name>
    <dbReference type="NCBI Taxonomy" id="1975034"/>
    <lineage>
        <taxon>Bacteria</taxon>
        <taxon>Candidatus Uhriibacteriota</taxon>
    </lineage>
</organism>
<dbReference type="InterPro" id="IPR023753">
    <property type="entry name" value="FAD/NAD-binding_dom"/>
</dbReference>
<evidence type="ECO:0000256" key="1">
    <source>
        <dbReference type="ARBA" id="ARBA00001974"/>
    </source>
</evidence>
<dbReference type="PRINTS" id="PR00368">
    <property type="entry name" value="FADPNR"/>
</dbReference>
<dbReference type="SUPFAM" id="SSF51905">
    <property type="entry name" value="FAD/NAD(P)-binding domain"/>
    <property type="match status" value="1"/>
</dbReference>
<evidence type="ECO:0000256" key="2">
    <source>
        <dbReference type="ARBA" id="ARBA00005272"/>
    </source>
</evidence>
<keyword evidence="5" id="KW-0560">Oxidoreductase</keyword>
<protein>
    <recommendedName>
        <fullName evidence="6">FAD/NAD(P)-binding domain-containing protein</fullName>
    </recommendedName>
</protein>
<evidence type="ECO:0000259" key="6">
    <source>
        <dbReference type="Pfam" id="PF07992"/>
    </source>
</evidence>
<proteinExistence type="inferred from homology"/>
<dbReference type="InterPro" id="IPR051169">
    <property type="entry name" value="NADH-Q_oxidoreductase"/>
</dbReference>
<evidence type="ECO:0000313" key="7">
    <source>
        <dbReference type="EMBL" id="PJA46681.1"/>
    </source>
</evidence>
<comment type="similarity">
    <text evidence="2">Belongs to the NADH dehydrogenase family.</text>
</comment>
<dbReference type="Pfam" id="PF07992">
    <property type="entry name" value="Pyr_redox_2"/>
    <property type="match status" value="1"/>
</dbReference>
<dbReference type="InterPro" id="IPR036188">
    <property type="entry name" value="FAD/NAD-bd_sf"/>
</dbReference>
<dbReference type="EMBL" id="PFWT01000009">
    <property type="protein sequence ID" value="PJA46681.1"/>
    <property type="molecule type" value="Genomic_DNA"/>
</dbReference>
<sequence length="417" mass="45730">MKKAKRIVILGAGFGGLVSAILLAKKNHELEIVLIDKNSEHLYTPWLYDVATSFLVKPKNKEIALLKKVSAVSIKELIKMHGFKNLRFRQAEIQGVDVKTKHVLLKSGMTLAYDFLVVALGAKTTYYGIPGMEKFALPMKTLEDGMQVQERIGELVKEVIAGESGVKNIVIVGAGPTGTETAAELVNFFQASNRNGVKISEKIRVSLVDSAPRVLNFLDPYISQVATNRLKKLGVDLRTETAILKVQDKTVFTTNEEIPYDVLIWAGGIVPSEISKSIKLKKDNKGRIISRQTTQAEGADDVFVIGDCAGFYPAGNVQALPQTGWAAVDAGKVAVQNILSLTKGGELISYFPPRKHPVAVTVGGQFGVGSASHFKFSGYFAFVLRRLIDLRYFLTIMPALQAIKFWSKGTRTLMKND</sequence>
<dbReference type="Gene3D" id="3.50.50.100">
    <property type="match status" value="1"/>
</dbReference>
<dbReference type="GO" id="GO:0019646">
    <property type="term" value="P:aerobic electron transport chain"/>
    <property type="evidence" value="ECO:0007669"/>
    <property type="project" value="TreeGrafter"/>
</dbReference>
<accession>A0A2M7XFP2</accession>
<keyword evidence="4" id="KW-0274">FAD</keyword>
<reference evidence="8" key="1">
    <citation type="submission" date="2017-09" db="EMBL/GenBank/DDBJ databases">
        <title>Depth-based differentiation of microbial function through sediment-hosted aquifers and enrichment of novel symbionts in the deep terrestrial subsurface.</title>
        <authorList>
            <person name="Probst A.J."/>
            <person name="Ladd B."/>
            <person name="Jarett J.K."/>
            <person name="Geller-Mcgrath D.E."/>
            <person name="Sieber C.M.K."/>
            <person name="Emerson J.B."/>
            <person name="Anantharaman K."/>
            <person name="Thomas B.C."/>
            <person name="Malmstrom R."/>
            <person name="Stieglmeier M."/>
            <person name="Klingl A."/>
            <person name="Woyke T."/>
            <person name="Ryan C.M."/>
            <person name="Banfield J.F."/>
        </authorList>
    </citation>
    <scope>NUCLEOTIDE SEQUENCE [LARGE SCALE GENOMIC DNA]</scope>
</reference>
<evidence type="ECO:0000313" key="8">
    <source>
        <dbReference type="Proteomes" id="UP000231263"/>
    </source>
</evidence>
<dbReference type="PRINTS" id="PR00411">
    <property type="entry name" value="PNDRDTASEI"/>
</dbReference>
<evidence type="ECO:0000256" key="5">
    <source>
        <dbReference type="ARBA" id="ARBA00023002"/>
    </source>
</evidence>
<keyword evidence="3" id="KW-0285">Flavoprotein</keyword>
<dbReference type="PANTHER" id="PTHR42913:SF3">
    <property type="entry name" value="64 KDA MITOCHONDRIAL NADH DEHYDROGENASE (EUROFUNG)"/>
    <property type="match status" value="1"/>
</dbReference>
<name>A0A2M7XFP2_9BACT</name>
<comment type="caution">
    <text evidence="7">The sequence shown here is derived from an EMBL/GenBank/DDBJ whole genome shotgun (WGS) entry which is preliminary data.</text>
</comment>
<gene>
    <name evidence="7" type="ORF">CO173_02845</name>
</gene>
<dbReference type="AlphaFoldDB" id="A0A2M7XFP2"/>
<comment type="cofactor">
    <cofactor evidence="1">
        <name>FAD</name>
        <dbReference type="ChEBI" id="CHEBI:57692"/>
    </cofactor>
</comment>
<dbReference type="GO" id="GO:0003955">
    <property type="term" value="F:NAD(P)H dehydrogenase (quinone) activity"/>
    <property type="evidence" value="ECO:0007669"/>
    <property type="project" value="TreeGrafter"/>
</dbReference>
<evidence type="ECO:0000256" key="3">
    <source>
        <dbReference type="ARBA" id="ARBA00022630"/>
    </source>
</evidence>
<feature type="domain" description="FAD/NAD(P)-binding" evidence="6">
    <location>
        <begin position="6"/>
        <end position="320"/>
    </location>
</feature>